<proteinExistence type="predicted"/>
<keyword evidence="1" id="KW-0614">Plasmid</keyword>
<geneLocation type="plasmid" evidence="1">
    <name>pA3T</name>
</geneLocation>
<reference evidence="1" key="1">
    <citation type="journal article" date="2016" name="Antimicrob. Agents Chemother.">
        <title>IncHI2 Plasmids Are The Key Vectors Responsible for OqxAB Transmission among Salmonella spp.</title>
        <authorList>
            <person name="Wong M.H."/>
            <person name="Chan E.W."/>
            <person name="Xie L."/>
            <person name="Li R."/>
            <person name="Chen S."/>
        </authorList>
    </citation>
    <scope>NUCLEOTIDE SEQUENCE</scope>
    <source>
        <strain evidence="1">A3</strain>
        <plasmid evidence="1">pA3T</plasmid>
    </source>
</reference>
<dbReference type="AlphaFoldDB" id="A0A1C9T8I6"/>
<organism evidence="1">
    <name type="scientific">Salmonella enterica subsp. enterica serovar Indiana</name>
    <dbReference type="NCBI Taxonomy" id="286783"/>
    <lineage>
        <taxon>Bacteria</taxon>
        <taxon>Pseudomonadati</taxon>
        <taxon>Pseudomonadota</taxon>
        <taxon>Gammaproteobacteria</taxon>
        <taxon>Enterobacterales</taxon>
        <taxon>Enterobacteriaceae</taxon>
        <taxon>Salmonella</taxon>
    </lineage>
</organism>
<accession>A0A1C9T8I6</accession>
<dbReference type="EMBL" id="KX421096">
    <property type="protein sequence ID" value="AOR06132.1"/>
    <property type="molecule type" value="Genomic_DNA"/>
</dbReference>
<sequence>MEELEHGKRFDQFPEGHDHYEKTVKEAVAIVEARLEVFRK</sequence>
<evidence type="ECO:0000313" key="1">
    <source>
        <dbReference type="EMBL" id="AOR06132.1"/>
    </source>
</evidence>
<protein>
    <submittedName>
        <fullName evidence="1">Uncharacterized protein</fullName>
    </submittedName>
</protein>
<name>A0A1C9T8I6_SALET</name>